<dbReference type="HOGENOM" id="CLU_073591_0_0_11"/>
<dbReference type="Pfam" id="PF14028">
    <property type="entry name" value="Lant_dehydr_C"/>
    <property type="match status" value="1"/>
</dbReference>
<dbReference type="KEGG" id="sve:SVEN_5138"/>
<organism evidence="2 3">
    <name type="scientific">Streptomyces venezuelae (strain ATCC 10712 / CBS 650.69 / DSM 40230 / JCM 4526 / NBRC 13096 / PD 04745)</name>
    <dbReference type="NCBI Taxonomy" id="953739"/>
    <lineage>
        <taxon>Bacteria</taxon>
        <taxon>Bacillati</taxon>
        <taxon>Actinomycetota</taxon>
        <taxon>Actinomycetes</taxon>
        <taxon>Kitasatosporales</taxon>
        <taxon>Streptomycetaceae</taxon>
        <taxon>Streptomyces</taxon>
    </lineage>
</organism>
<dbReference type="NCBIfam" id="TIGR03891">
    <property type="entry name" value="thiopep_ocin"/>
    <property type="match status" value="1"/>
</dbReference>
<reference evidence="2 3" key="1">
    <citation type="journal article" date="2011" name="BMC Genomics">
        <title>Genome-wide analysis of the role of GlnR in Streptomyces venezuelae provides new insights into global nitrogen regulation in actinomycetes.</title>
        <authorList>
            <person name="Pullan S.T."/>
            <person name="Bibb M.J."/>
            <person name="Merrick M."/>
        </authorList>
    </citation>
    <scope>NUCLEOTIDE SEQUENCE [LARGE SCALE GENOMIC DNA]</scope>
    <source>
        <strain evidence="2">ATCC 10712</strain>
    </source>
</reference>
<evidence type="ECO:0000313" key="3">
    <source>
        <dbReference type="Proteomes" id="UP000006854"/>
    </source>
</evidence>
<dbReference type="eggNOG" id="COG0778">
    <property type="taxonomic scope" value="Bacteria"/>
</dbReference>
<protein>
    <recommendedName>
        <fullName evidence="1">Thiopeptide-type bacteriocin biosynthesis domain-containing protein</fullName>
    </recommendedName>
</protein>
<keyword evidence="3" id="KW-1185">Reference proteome</keyword>
<sequence>MTPTPPTTPRRTAWTAWHLHLGTTARSAHDRVVTDVIGPTIRELPPGTPWFFIRYWQSGPHLRLRVGDLDDAARARVAAALAERLAVAGAPAEGEEPLDPAAYRSGAERLAAAGETGENTSVKALLPPGVHPAVYEPEYDRYGGASLMPAAESLFELSSALVLAALPRVTGERQRATLALRGTVAVAAALGDPAERAYYYAHGLGAWRAWAAEAGHPAGLLDTITRVEGTVALDPAAHGPFAGWHARIAAHAEEIREQSPSHPGMVLFSHAHMLHNRLGLSLLEELRTYAVLAHAFPLPANTPVPQHA</sequence>
<dbReference type="RefSeq" id="WP_015036322.1">
    <property type="nucleotide sequence ID" value="NC_018750.1"/>
</dbReference>
<dbReference type="OrthoDB" id="3607295at2"/>
<proteinExistence type="predicted"/>
<evidence type="ECO:0000313" key="2">
    <source>
        <dbReference type="EMBL" id="CCA58424.1"/>
    </source>
</evidence>
<dbReference type="InterPro" id="IPR023809">
    <property type="entry name" value="Thiopep_bacteriocin_synth_dom"/>
</dbReference>
<dbReference type="AlphaFoldDB" id="F2R452"/>
<dbReference type="GeneID" id="51865699"/>
<dbReference type="Proteomes" id="UP000006854">
    <property type="component" value="Chromosome"/>
</dbReference>
<dbReference type="PATRIC" id="fig|953739.5.peg.275"/>
<dbReference type="STRING" id="953739.SVEN_5138"/>
<feature type="domain" description="Thiopeptide-type bacteriocin biosynthesis" evidence="1">
    <location>
        <begin position="14"/>
        <end position="295"/>
    </location>
</feature>
<name>F2R452_STRVP</name>
<gene>
    <name evidence="2" type="ordered locus">SVEN_5138</name>
</gene>
<dbReference type="EMBL" id="FR845719">
    <property type="protein sequence ID" value="CCA58424.1"/>
    <property type="molecule type" value="Genomic_DNA"/>
</dbReference>
<accession>F2R452</accession>
<evidence type="ECO:0000259" key="1">
    <source>
        <dbReference type="Pfam" id="PF14028"/>
    </source>
</evidence>